<accession>A0ABV2LRV0</accession>
<dbReference type="Gene3D" id="3.40.50.1000">
    <property type="entry name" value="HAD superfamily/HAD-like"/>
    <property type="match status" value="1"/>
</dbReference>
<dbReference type="InterPro" id="IPR036412">
    <property type="entry name" value="HAD-like_sf"/>
</dbReference>
<gene>
    <name evidence="2" type="ORF">ABID46_000876</name>
</gene>
<dbReference type="RefSeq" id="WP_354507442.1">
    <property type="nucleotide sequence ID" value="NZ_JBEPMO010000003.1"/>
</dbReference>
<dbReference type="Pfam" id="PF06941">
    <property type="entry name" value="NT5C"/>
    <property type="match status" value="1"/>
</dbReference>
<protein>
    <submittedName>
        <fullName evidence="2">5'(3')-deoxyribonucleotidase</fullName>
    </submittedName>
</protein>
<dbReference type="SUPFAM" id="SSF56784">
    <property type="entry name" value="HAD-like"/>
    <property type="match status" value="1"/>
</dbReference>
<dbReference type="PANTHER" id="PTHR16504">
    <property type="entry name" value="5'(3')-DEOXYRIBONUCLEOTIDASE"/>
    <property type="match status" value="1"/>
</dbReference>
<name>A0ABV2LRV0_9FLAO</name>
<proteinExistence type="inferred from homology"/>
<dbReference type="Proteomes" id="UP001549146">
    <property type="component" value="Unassembled WGS sequence"/>
</dbReference>
<reference evidence="2 3" key="1">
    <citation type="submission" date="2024-06" db="EMBL/GenBank/DDBJ databases">
        <title>Genomic Encyclopedia of Type Strains, Phase IV (KMG-IV): sequencing the most valuable type-strain genomes for metagenomic binning, comparative biology and taxonomic classification.</title>
        <authorList>
            <person name="Goeker M."/>
        </authorList>
    </citation>
    <scope>NUCLEOTIDE SEQUENCE [LARGE SCALE GENOMIC DNA]</scope>
    <source>
        <strain evidence="2 3">DSM 29388</strain>
    </source>
</reference>
<evidence type="ECO:0000313" key="2">
    <source>
        <dbReference type="EMBL" id="MET3731309.1"/>
    </source>
</evidence>
<dbReference type="InterPro" id="IPR010708">
    <property type="entry name" value="5'(3')-deoxyribonucleotidase"/>
</dbReference>
<evidence type="ECO:0000256" key="1">
    <source>
        <dbReference type="ARBA" id="ARBA00009589"/>
    </source>
</evidence>
<dbReference type="InterPro" id="IPR023214">
    <property type="entry name" value="HAD_sf"/>
</dbReference>
<sequence length="152" mass="17751">MKQKKIIYIDLDGVIVDLIGELYQELPQVSLELKEPTDWIDHSETIFLNAKPVAHSLEAVAELEKHYDVYILSTAPWANIHSWSQKRIWVEKHLPTMFKKLILTHHKHLLKGDYLIDDRTKNGASEFTGKHIHIFSEAYPSWESVLEELIPR</sequence>
<dbReference type="EMBL" id="JBEPMO010000003">
    <property type="protein sequence ID" value="MET3731309.1"/>
    <property type="molecule type" value="Genomic_DNA"/>
</dbReference>
<keyword evidence="3" id="KW-1185">Reference proteome</keyword>
<evidence type="ECO:0000313" key="3">
    <source>
        <dbReference type="Proteomes" id="UP001549146"/>
    </source>
</evidence>
<dbReference type="PANTHER" id="PTHR16504:SF4">
    <property type="entry name" value="5'(3')-DEOXYRIBONUCLEOTIDASE"/>
    <property type="match status" value="1"/>
</dbReference>
<organism evidence="2 3">
    <name type="scientific">Moheibacter stercoris</name>
    <dbReference type="NCBI Taxonomy" id="1628251"/>
    <lineage>
        <taxon>Bacteria</taxon>
        <taxon>Pseudomonadati</taxon>
        <taxon>Bacteroidota</taxon>
        <taxon>Flavobacteriia</taxon>
        <taxon>Flavobacteriales</taxon>
        <taxon>Weeksellaceae</taxon>
        <taxon>Moheibacter</taxon>
    </lineage>
</organism>
<comment type="similarity">
    <text evidence="1">Belongs to the 5'(3')-deoxyribonucleotidase family.</text>
</comment>
<comment type="caution">
    <text evidence="2">The sequence shown here is derived from an EMBL/GenBank/DDBJ whole genome shotgun (WGS) entry which is preliminary data.</text>
</comment>